<dbReference type="RefSeq" id="WP_253332097.1">
    <property type="nucleotide sequence ID" value="NZ_JAMYXC010000155.1"/>
</dbReference>
<evidence type="ECO:0000259" key="1">
    <source>
        <dbReference type="SMART" id="SM00966"/>
    </source>
</evidence>
<reference evidence="2" key="1">
    <citation type="submission" date="2022-06" db="EMBL/GenBank/DDBJ databases">
        <title>Limimaricola sediminis sp. nov., isolated from an intertidal sediment.</title>
        <authorList>
            <person name="Shao X."/>
        </authorList>
    </citation>
    <scope>NUCLEOTIDE SEQUENCE</scope>
    <source>
        <strain evidence="2">ASW11-118</strain>
    </source>
</reference>
<dbReference type="InterPro" id="IPR037914">
    <property type="entry name" value="SpoVT-AbrB_sf"/>
</dbReference>
<proteinExistence type="predicted"/>
<sequence>MPIIDKWGTTLAVRIPEALVRNLGLGEGDQIALRAEGDGIAVSRNELPMGDSFPAAFRNARGTVDPDIDLES</sequence>
<gene>
    <name evidence="2" type="ORF">NHG85_10260</name>
</gene>
<accession>A0A9X2FPS3</accession>
<dbReference type="GO" id="GO:0003677">
    <property type="term" value="F:DNA binding"/>
    <property type="evidence" value="ECO:0007669"/>
    <property type="project" value="UniProtKB-KW"/>
</dbReference>
<dbReference type="Proteomes" id="UP001139477">
    <property type="component" value="Unassembled WGS sequence"/>
</dbReference>
<dbReference type="Pfam" id="PF04014">
    <property type="entry name" value="MazE_antitoxin"/>
    <property type="match status" value="1"/>
</dbReference>
<protein>
    <submittedName>
        <fullName evidence="2">AbrB/MazE/SpoVT family DNA-binding domain-containing protein</fullName>
    </submittedName>
</protein>
<keyword evidence="3" id="KW-1185">Reference proteome</keyword>
<keyword evidence="2" id="KW-0238">DNA-binding</keyword>
<dbReference type="AlphaFoldDB" id="A0A9X2FPS3"/>
<dbReference type="EMBL" id="JAMYXC010000155">
    <property type="protein sequence ID" value="MCP1168902.1"/>
    <property type="molecule type" value="Genomic_DNA"/>
</dbReference>
<dbReference type="SUPFAM" id="SSF89447">
    <property type="entry name" value="AbrB/MazE/MraZ-like"/>
    <property type="match status" value="1"/>
</dbReference>
<organism evidence="2 3">
    <name type="scientific">Limimaricola litoreus</name>
    <dbReference type="NCBI Taxonomy" id="2955316"/>
    <lineage>
        <taxon>Bacteria</taxon>
        <taxon>Pseudomonadati</taxon>
        <taxon>Pseudomonadota</taxon>
        <taxon>Alphaproteobacteria</taxon>
        <taxon>Rhodobacterales</taxon>
        <taxon>Paracoccaceae</taxon>
        <taxon>Limimaricola</taxon>
    </lineage>
</organism>
<feature type="domain" description="SpoVT-AbrB" evidence="1">
    <location>
        <begin position="5"/>
        <end position="48"/>
    </location>
</feature>
<dbReference type="SMART" id="SM00966">
    <property type="entry name" value="SpoVT_AbrB"/>
    <property type="match status" value="1"/>
</dbReference>
<dbReference type="Gene3D" id="2.10.260.10">
    <property type="match status" value="1"/>
</dbReference>
<name>A0A9X2FPS3_9RHOB</name>
<comment type="caution">
    <text evidence="2">The sequence shown here is derived from an EMBL/GenBank/DDBJ whole genome shotgun (WGS) entry which is preliminary data.</text>
</comment>
<evidence type="ECO:0000313" key="2">
    <source>
        <dbReference type="EMBL" id="MCP1168902.1"/>
    </source>
</evidence>
<evidence type="ECO:0000313" key="3">
    <source>
        <dbReference type="Proteomes" id="UP001139477"/>
    </source>
</evidence>
<dbReference type="InterPro" id="IPR007159">
    <property type="entry name" value="SpoVT-AbrB_dom"/>
</dbReference>